<protein>
    <recommendedName>
        <fullName evidence="4">Laminin EGF-like domain-containing protein</fullName>
    </recommendedName>
</protein>
<dbReference type="Proteomes" id="UP000274429">
    <property type="component" value="Unassembled WGS sequence"/>
</dbReference>
<dbReference type="CDD" id="cd00055">
    <property type="entry name" value="EGF_Lam"/>
    <property type="match status" value="1"/>
</dbReference>
<dbReference type="AlphaFoldDB" id="A0A3P7FH16"/>
<keyword evidence="1 3" id="KW-1015">Disulfide bond</keyword>
<dbReference type="GO" id="GO:0009887">
    <property type="term" value="P:animal organ morphogenesis"/>
    <property type="evidence" value="ECO:0007669"/>
    <property type="project" value="TreeGrafter"/>
</dbReference>
<dbReference type="EMBL" id="UYWX01009956">
    <property type="protein sequence ID" value="VDM28059.1"/>
    <property type="molecule type" value="Genomic_DNA"/>
</dbReference>
<gene>
    <name evidence="5" type="ORF">TTAC_LOCUS5960</name>
</gene>
<feature type="domain" description="Laminin EGF-like" evidence="4">
    <location>
        <begin position="34"/>
        <end position="91"/>
    </location>
</feature>
<dbReference type="PRINTS" id="PR00011">
    <property type="entry name" value="EGFLAMININ"/>
</dbReference>
<evidence type="ECO:0000313" key="6">
    <source>
        <dbReference type="Proteomes" id="UP000274429"/>
    </source>
</evidence>
<keyword evidence="2 3" id="KW-0424">Laminin EGF-like domain</keyword>
<dbReference type="InterPro" id="IPR050440">
    <property type="entry name" value="Laminin/Netrin_ECM"/>
</dbReference>
<dbReference type="PANTHER" id="PTHR10574">
    <property type="entry name" value="NETRIN/LAMININ-RELATED"/>
    <property type="match status" value="1"/>
</dbReference>
<feature type="disulfide bond" evidence="3">
    <location>
        <begin position="75"/>
        <end position="89"/>
    </location>
</feature>
<sequence>MPGYRRNVKKAEEGTLVEGSVEVETTYARGCQPCYCDPRGTLAMPGVKGGLGICNEETGQCPCKPGVTGLRCDRCRDGFYGLESGKVHCLNFSSLLARLGNGDKY</sequence>
<dbReference type="SMART" id="SM00180">
    <property type="entry name" value="EGF_Lam"/>
    <property type="match status" value="1"/>
</dbReference>
<dbReference type="OrthoDB" id="5984158at2759"/>
<dbReference type="PANTHER" id="PTHR10574:SF406">
    <property type="entry name" value="LAMININ SUBUNIT ALPHA 5"/>
    <property type="match status" value="1"/>
</dbReference>
<dbReference type="PROSITE" id="PS01248">
    <property type="entry name" value="EGF_LAM_1"/>
    <property type="match status" value="1"/>
</dbReference>
<feature type="disulfide bond" evidence="3">
    <location>
        <begin position="63"/>
        <end position="72"/>
    </location>
</feature>
<evidence type="ECO:0000313" key="5">
    <source>
        <dbReference type="EMBL" id="VDM28059.1"/>
    </source>
</evidence>
<evidence type="ECO:0000256" key="2">
    <source>
        <dbReference type="ARBA" id="ARBA00023292"/>
    </source>
</evidence>
<dbReference type="GO" id="GO:0009888">
    <property type="term" value="P:tissue development"/>
    <property type="evidence" value="ECO:0007669"/>
    <property type="project" value="TreeGrafter"/>
</dbReference>
<evidence type="ECO:0000256" key="3">
    <source>
        <dbReference type="PROSITE-ProRule" id="PRU00460"/>
    </source>
</evidence>
<organism evidence="5 6">
    <name type="scientific">Hydatigena taeniaeformis</name>
    <name type="common">Feline tapeworm</name>
    <name type="synonym">Taenia taeniaeformis</name>
    <dbReference type="NCBI Taxonomy" id="6205"/>
    <lineage>
        <taxon>Eukaryota</taxon>
        <taxon>Metazoa</taxon>
        <taxon>Spiralia</taxon>
        <taxon>Lophotrochozoa</taxon>
        <taxon>Platyhelminthes</taxon>
        <taxon>Cestoda</taxon>
        <taxon>Eucestoda</taxon>
        <taxon>Cyclophyllidea</taxon>
        <taxon>Taeniidae</taxon>
        <taxon>Hydatigera</taxon>
    </lineage>
</organism>
<evidence type="ECO:0000259" key="4">
    <source>
        <dbReference type="PROSITE" id="PS50027"/>
    </source>
</evidence>
<keyword evidence="6" id="KW-1185">Reference proteome</keyword>
<comment type="caution">
    <text evidence="3">Lacks conserved residue(s) required for the propagation of feature annotation.</text>
</comment>
<dbReference type="InterPro" id="IPR002049">
    <property type="entry name" value="LE_dom"/>
</dbReference>
<dbReference type="Gene3D" id="2.10.25.10">
    <property type="entry name" value="Laminin"/>
    <property type="match status" value="1"/>
</dbReference>
<dbReference type="Pfam" id="PF00053">
    <property type="entry name" value="EGF_laminin"/>
    <property type="match status" value="1"/>
</dbReference>
<accession>A0A3P7FH16</accession>
<dbReference type="SUPFAM" id="SSF57196">
    <property type="entry name" value="EGF/Laminin"/>
    <property type="match status" value="1"/>
</dbReference>
<dbReference type="PROSITE" id="PS50027">
    <property type="entry name" value="EGF_LAM_2"/>
    <property type="match status" value="1"/>
</dbReference>
<evidence type="ECO:0000256" key="1">
    <source>
        <dbReference type="ARBA" id="ARBA00023157"/>
    </source>
</evidence>
<dbReference type="FunFam" id="2.10.25.10:FF:000105">
    <property type="entry name" value="laminin subunit gamma-1"/>
    <property type="match status" value="1"/>
</dbReference>
<name>A0A3P7FH16_HYDTA</name>
<proteinExistence type="predicted"/>
<reference evidence="5 6" key="1">
    <citation type="submission" date="2018-11" db="EMBL/GenBank/DDBJ databases">
        <authorList>
            <consortium name="Pathogen Informatics"/>
        </authorList>
    </citation>
    <scope>NUCLEOTIDE SEQUENCE [LARGE SCALE GENOMIC DNA]</scope>
</reference>